<reference evidence="1" key="2">
    <citation type="submission" date="2020-05" db="UniProtKB">
        <authorList>
            <consortium name="EnsemblMetazoa"/>
        </authorList>
    </citation>
    <scope>IDENTIFICATION</scope>
    <source>
        <strain evidence="1">IAEA</strain>
    </source>
</reference>
<keyword evidence="2" id="KW-1185">Reference proteome</keyword>
<protein>
    <submittedName>
        <fullName evidence="1">Uncharacterized protein</fullName>
    </submittedName>
</protein>
<accession>A0A1A9ZAJ9</accession>
<reference evidence="2" key="1">
    <citation type="submission" date="2014-03" db="EMBL/GenBank/DDBJ databases">
        <authorList>
            <person name="Aksoy S."/>
            <person name="Warren W."/>
            <person name="Wilson R.K."/>
        </authorList>
    </citation>
    <scope>NUCLEOTIDE SEQUENCE [LARGE SCALE GENOMIC DNA]</scope>
    <source>
        <strain evidence="2">IAEA</strain>
    </source>
</reference>
<evidence type="ECO:0000313" key="1">
    <source>
        <dbReference type="EnsemblMetazoa" id="GPAI008731-PA"/>
    </source>
</evidence>
<sequence length="175" mass="19725">MLTTESSDSEGLKMAKLEKVAHLRKVEQARGHMAADRKAASEEIFAVSFDFEKALPFPKFTTPNKFGKQHIVLPNSTPSCFIELIDLARLRLRLMLSNLSIRKNKSTRIGDRSTGVHQTLTMIKVRHVSVSSNYGTRLRKMKSHTIHGFEYLSSVAPAKMKSKMDVCKHVQANNI</sequence>
<organism evidence="1 2">
    <name type="scientific">Glossina pallidipes</name>
    <name type="common">Tsetse fly</name>
    <dbReference type="NCBI Taxonomy" id="7398"/>
    <lineage>
        <taxon>Eukaryota</taxon>
        <taxon>Metazoa</taxon>
        <taxon>Ecdysozoa</taxon>
        <taxon>Arthropoda</taxon>
        <taxon>Hexapoda</taxon>
        <taxon>Insecta</taxon>
        <taxon>Pterygota</taxon>
        <taxon>Neoptera</taxon>
        <taxon>Endopterygota</taxon>
        <taxon>Diptera</taxon>
        <taxon>Brachycera</taxon>
        <taxon>Muscomorpha</taxon>
        <taxon>Hippoboscoidea</taxon>
        <taxon>Glossinidae</taxon>
        <taxon>Glossina</taxon>
    </lineage>
</organism>
<evidence type="ECO:0000313" key="2">
    <source>
        <dbReference type="Proteomes" id="UP000092445"/>
    </source>
</evidence>
<name>A0A1A9ZAJ9_GLOPL</name>
<dbReference type="EnsemblMetazoa" id="GPAI008731-RA">
    <property type="protein sequence ID" value="GPAI008731-PA"/>
    <property type="gene ID" value="GPAI008731"/>
</dbReference>
<dbReference type="Proteomes" id="UP000092445">
    <property type="component" value="Unassembled WGS sequence"/>
</dbReference>
<dbReference type="AlphaFoldDB" id="A0A1A9ZAJ9"/>
<dbReference type="VEuPathDB" id="VectorBase:GPAI008731"/>
<proteinExistence type="predicted"/>